<gene>
    <name evidence="2" type="ORF">UT61_C0011G0011</name>
</gene>
<dbReference type="Gene3D" id="3.30.70.100">
    <property type="match status" value="1"/>
</dbReference>
<organism evidence="2 3">
    <name type="scientific">Candidatus Woesebacteria bacterium GW2011_GWA1_39_8</name>
    <dbReference type="NCBI Taxonomy" id="1618552"/>
    <lineage>
        <taxon>Bacteria</taxon>
        <taxon>Candidatus Woeseibacteriota</taxon>
    </lineage>
</organism>
<evidence type="ECO:0000313" key="2">
    <source>
        <dbReference type="EMBL" id="KKR30188.1"/>
    </source>
</evidence>
<name>A0A0G0PQL3_9BACT</name>
<dbReference type="GO" id="GO:0046872">
    <property type="term" value="F:metal ion binding"/>
    <property type="evidence" value="ECO:0007669"/>
    <property type="project" value="InterPro"/>
</dbReference>
<dbReference type="InterPro" id="IPR036163">
    <property type="entry name" value="HMA_dom_sf"/>
</dbReference>
<evidence type="ECO:0000259" key="1">
    <source>
        <dbReference type="PROSITE" id="PS50846"/>
    </source>
</evidence>
<dbReference type="Proteomes" id="UP000034793">
    <property type="component" value="Unassembled WGS sequence"/>
</dbReference>
<sequence>MKTAVIKIKGTHCNACKLLIEDVSKDINGVKSCQVDFKTGETTIEHDEHFDFNLFKQEIESLGEYKIEINNKNI</sequence>
<proteinExistence type="predicted"/>
<protein>
    <recommendedName>
        <fullName evidence="1">HMA domain-containing protein</fullName>
    </recommendedName>
</protein>
<dbReference type="SUPFAM" id="SSF55008">
    <property type="entry name" value="HMA, heavy metal-associated domain"/>
    <property type="match status" value="1"/>
</dbReference>
<dbReference type="CDD" id="cd00371">
    <property type="entry name" value="HMA"/>
    <property type="match status" value="1"/>
</dbReference>
<feature type="domain" description="HMA" evidence="1">
    <location>
        <begin position="2"/>
        <end position="67"/>
    </location>
</feature>
<accession>A0A0G0PQL3</accession>
<dbReference type="Pfam" id="PF00403">
    <property type="entry name" value="HMA"/>
    <property type="match status" value="1"/>
</dbReference>
<dbReference type="InterPro" id="IPR006121">
    <property type="entry name" value="HMA_dom"/>
</dbReference>
<dbReference type="PROSITE" id="PS50846">
    <property type="entry name" value="HMA_2"/>
    <property type="match status" value="1"/>
</dbReference>
<dbReference type="EMBL" id="LBXL01000011">
    <property type="protein sequence ID" value="KKR30188.1"/>
    <property type="molecule type" value="Genomic_DNA"/>
</dbReference>
<reference evidence="2 3" key="1">
    <citation type="journal article" date="2015" name="Nature">
        <title>rRNA introns, odd ribosomes, and small enigmatic genomes across a large radiation of phyla.</title>
        <authorList>
            <person name="Brown C.T."/>
            <person name="Hug L.A."/>
            <person name="Thomas B.C."/>
            <person name="Sharon I."/>
            <person name="Castelle C.J."/>
            <person name="Singh A."/>
            <person name="Wilkins M.J."/>
            <person name="Williams K.H."/>
            <person name="Banfield J.F."/>
        </authorList>
    </citation>
    <scope>NUCLEOTIDE SEQUENCE [LARGE SCALE GENOMIC DNA]</scope>
</reference>
<evidence type="ECO:0000313" key="3">
    <source>
        <dbReference type="Proteomes" id="UP000034793"/>
    </source>
</evidence>
<comment type="caution">
    <text evidence="2">The sequence shown here is derived from an EMBL/GenBank/DDBJ whole genome shotgun (WGS) entry which is preliminary data.</text>
</comment>
<dbReference type="AlphaFoldDB" id="A0A0G0PQL3"/>